<evidence type="ECO:0000256" key="5">
    <source>
        <dbReference type="NCBIfam" id="TIGR02228"/>
    </source>
</evidence>
<dbReference type="GO" id="GO:0006465">
    <property type="term" value="P:signal peptide processing"/>
    <property type="evidence" value="ECO:0007669"/>
    <property type="project" value="UniProtKB-UniRule"/>
</dbReference>
<reference evidence="8" key="1">
    <citation type="submission" date="2017-09" db="EMBL/GenBank/DDBJ databases">
        <title>Depth-based differentiation of microbial function through sediment-hosted aquifers and enrichment of novel symbionts in the deep terrestrial subsurface.</title>
        <authorList>
            <person name="Probst A.J."/>
            <person name="Ladd B."/>
            <person name="Jarett J.K."/>
            <person name="Geller-Mcgrath D.E."/>
            <person name="Sieber C.M.K."/>
            <person name="Emerson J.B."/>
            <person name="Anantharaman K."/>
            <person name="Thomas B.C."/>
            <person name="Malmstrom R."/>
            <person name="Stieglmeier M."/>
            <person name="Klingl A."/>
            <person name="Woyke T."/>
            <person name="Ryan C.M."/>
            <person name="Banfield J.F."/>
        </authorList>
    </citation>
    <scope>NUCLEOTIDE SEQUENCE [LARGE SCALE GENOMIC DNA]</scope>
</reference>
<dbReference type="PANTHER" id="PTHR10806">
    <property type="entry name" value="SIGNAL PEPTIDASE COMPLEX CATALYTIC SUBUNIT SEC11"/>
    <property type="match status" value="1"/>
</dbReference>
<keyword evidence="2 6" id="KW-0812">Transmembrane</keyword>
<accession>A0A2M7QIP4</accession>
<dbReference type="AlphaFoldDB" id="A0A2M7QIP4"/>
<dbReference type="SUPFAM" id="SSF51306">
    <property type="entry name" value="LexA/Signal peptidase"/>
    <property type="match status" value="1"/>
</dbReference>
<dbReference type="GO" id="GO:0016020">
    <property type="term" value="C:membrane"/>
    <property type="evidence" value="ECO:0007669"/>
    <property type="project" value="UniProtKB-SubCell"/>
</dbReference>
<dbReference type="InterPro" id="IPR036286">
    <property type="entry name" value="LexA/Signal_pep-like_sf"/>
</dbReference>
<name>A0A2M7QIP4_9BACT</name>
<dbReference type="GO" id="GO:0004252">
    <property type="term" value="F:serine-type endopeptidase activity"/>
    <property type="evidence" value="ECO:0007669"/>
    <property type="project" value="UniProtKB-UniRule"/>
</dbReference>
<evidence type="ECO:0000256" key="1">
    <source>
        <dbReference type="ARBA" id="ARBA00004370"/>
    </source>
</evidence>
<keyword evidence="4 6" id="KW-0472">Membrane</keyword>
<comment type="caution">
    <text evidence="7">The sequence shown here is derived from an EMBL/GenBank/DDBJ whole genome shotgun (WGS) entry which is preliminary data.</text>
</comment>
<dbReference type="InterPro" id="IPR001733">
    <property type="entry name" value="Peptidase_S26B"/>
</dbReference>
<dbReference type="Proteomes" id="UP000229401">
    <property type="component" value="Unassembled WGS sequence"/>
</dbReference>
<gene>
    <name evidence="7" type="ORF">COY87_02165</name>
</gene>
<evidence type="ECO:0000256" key="6">
    <source>
        <dbReference type="SAM" id="Phobius"/>
    </source>
</evidence>
<dbReference type="EC" id="3.4.21.89" evidence="5"/>
<dbReference type="InterPro" id="IPR019533">
    <property type="entry name" value="Peptidase_S26"/>
</dbReference>
<feature type="transmembrane region" description="Helical" evidence="6">
    <location>
        <begin position="133"/>
        <end position="159"/>
    </location>
</feature>
<proteinExistence type="predicted"/>
<feature type="transmembrane region" description="Helical" evidence="6">
    <location>
        <begin position="12"/>
        <end position="33"/>
    </location>
</feature>
<organism evidence="7 8">
    <name type="scientific">Candidatus Roizmanbacteria bacterium CG_4_10_14_0_8_um_filter_33_9</name>
    <dbReference type="NCBI Taxonomy" id="1974826"/>
    <lineage>
        <taxon>Bacteria</taxon>
        <taxon>Candidatus Roizmaniibacteriota</taxon>
    </lineage>
</organism>
<dbReference type="GO" id="GO:0009003">
    <property type="term" value="F:signal peptidase activity"/>
    <property type="evidence" value="ECO:0007669"/>
    <property type="project" value="UniProtKB-EC"/>
</dbReference>
<dbReference type="CDD" id="cd06530">
    <property type="entry name" value="S26_SPase_I"/>
    <property type="match status" value="1"/>
</dbReference>
<evidence type="ECO:0000256" key="2">
    <source>
        <dbReference type="ARBA" id="ARBA00022692"/>
    </source>
</evidence>
<evidence type="ECO:0000256" key="3">
    <source>
        <dbReference type="ARBA" id="ARBA00022989"/>
    </source>
</evidence>
<dbReference type="PRINTS" id="PR00728">
    <property type="entry name" value="SIGNALPTASE"/>
</dbReference>
<protein>
    <recommendedName>
        <fullName evidence="5">Signal peptidase I</fullName>
        <ecNumber evidence="5">3.4.21.89</ecNumber>
    </recommendedName>
</protein>
<comment type="subcellular location">
    <subcellularLocation>
        <location evidence="1">Membrane</location>
    </subcellularLocation>
</comment>
<sequence length="171" mass="18574">MRRQSINPFKLIMELAAWLILASLGLLIVFTIASNTEVFGGYKSYLVQSGSMEPAIMTGDIIVIHKQGSYAKNDVITFLAPEKGIVTHRIINIFEEKNTTLFNTKGDANRTDDSGNASLQSVFGKVVFVIPKLGFFVGFAQSLPGLIALILIPAGVLVLDELVKIVKEGFG</sequence>
<evidence type="ECO:0000313" key="8">
    <source>
        <dbReference type="Proteomes" id="UP000229401"/>
    </source>
</evidence>
<evidence type="ECO:0000313" key="7">
    <source>
        <dbReference type="EMBL" id="PIY72204.1"/>
    </source>
</evidence>
<dbReference type="NCBIfam" id="TIGR02228">
    <property type="entry name" value="sigpep_I_arch"/>
    <property type="match status" value="1"/>
</dbReference>
<dbReference type="EMBL" id="PFLI01000069">
    <property type="protein sequence ID" value="PIY72204.1"/>
    <property type="molecule type" value="Genomic_DNA"/>
</dbReference>
<evidence type="ECO:0000256" key="4">
    <source>
        <dbReference type="ARBA" id="ARBA00023136"/>
    </source>
</evidence>
<dbReference type="PANTHER" id="PTHR10806:SF6">
    <property type="entry name" value="SIGNAL PEPTIDASE COMPLEX CATALYTIC SUBUNIT SEC11"/>
    <property type="match status" value="1"/>
</dbReference>
<dbReference type="Gene3D" id="2.10.109.10">
    <property type="entry name" value="Umud Fragment, subunit A"/>
    <property type="match status" value="1"/>
</dbReference>
<keyword evidence="3 6" id="KW-1133">Transmembrane helix</keyword>